<dbReference type="Proteomes" id="UP000002494">
    <property type="component" value="Chromosome 8"/>
</dbReference>
<evidence type="ECO:0000256" key="2">
    <source>
        <dbReference type="ARBA" id="ARBA00011008"/>
    </source>
</evidence>
<comment type="function">
    <text evidence="13">Component of triglyceride-rich very low density lipoproteins (VLDL) and high density lipoproteins (HDL) in plasma. Plays a multifaceted role in triglyceride homeostasis. Intracellularly, promotes hepatic very low density lipoprotein 1 (VLDL1) assembly and secretion; extracellularly, attenuates hydrolysis and clearance of triglyceride-rich lipoproteins (TRLs). Impairs the lipolysis of TRLs by inhibiting lipoprotein lipase and the hepatic uptake of TRLs by remnant receptors. Formed of several curved helices connected via semiflexible hinges, so that it can wrap tightly around the curved micelle surface and easily adapt to the different diameters of its natural binding partners.</text>
</comment>
<dbReference type="Gene3D" id="6.10.90.10">
    <property type="entry name" value="Apolipoprotein CIII"/>
    <property type="match status" value="1"/>
</dbReference>
<keyword evidence="11" id="KW-0850">VLDL</keyword>
<dbReference type="Pfam" id="PF05778">
    <property type="entry name" value="Apo-CIII"/>
    <property type="match status" value="1"/>
</dbReference>
<dbReference type="GeneTree" id="ENSGT00390000015395"/>
<reference evidence="15" key="3">
    <citation type="submission" date="2025-09" db="UniProtKB">
        <authorList>
            <consortium name="Ensembl"/>
        </authorList>
    </citation>
    <scope>IDENTIFICATION</scope>
    <source>
        <strain evidence="15">Brown Norway</strain>
    </source>
</reference>
<evidence type="ECO:0000256" key="10">
    <source>
        <dbReference type="ARBA" id="ARBA00023098"/>
    </source>
</evidence>
<keyword evidence="17" id="KW-1267">Proteomics identification</keyword>
<keyword evidence="4" id="KW-0813">Transport</keyword>
<name>A0ABK0LZU0_RAT</name>
<keyword evidence="16" id="KW-1185">Reference proteome</keyword>
<dbReference type="PANTHER" id="PTHR14225">
    <property type="entry name" value="APOLIPOPROTEIN C-III"/>
    <property type="match status" value="1"/>
</dbReference>
<keyword evidence="6" id="KW-0964">Secreted</keyword>
<keyword evidence="9" id="KW-0445">Lipid transport</keyword>
<evidence type="ECO:0000256" key="12">
    <source>
        <dbReference type="ARBA" id="ARBA00031173"/>
    </source>
</evidence>
<evidence type="ECO:0000256" key="8">
    <source>
        <dbReference type="ARBA" id="ARBA00022963"/>
    </source>
</evidence>
<keyword evidence="7" id="KW-0732">Signal</keyword>
<dbReference type="RGD" id="2136">
    <property type="gene designation" value="Apoc3"/>
</dbReference>
<dbReference type="PANTHER" id="PTHR14225:SF0">
    <property type="entry name" value="APOLIPOPROTEIN C-III"/>
    <property type="match status" value="1"/>
</dbReference>
<evidence type="ECO:0000256" key="7">
    <source>
        <dbReference type="ARBA" id="ARBA00022729"/>
    </source>
</evidence>
<evidence type="ECO:0000256" key="5">
    <source>
        <dbReference type="ARBA" id="ARBA00022513"/>
    </source>
</evidence>
<evidence type="ECO:0000313" key="16">
    <source>
        <dbReference type="Proteomes" id="UP000002494"/>
    </source>
</evidence>
<evidence type="ECO:0000256" key="4">
    <source>
        <dbReference type="ARBA" id="ARBA00022448"/>
    </source>
</evidence>
<reference evidence="15" key="2">
    <citation type="submission" date="2025-08" db="UniProtKB">
        <authorList>
            <consortium name="Ensembl"/>
        </authorList>
    </citation>
    <scope>IDENTIFICATION</scope>
    <source>
        <strain evidence="15">Brown Norway</strain>
    </source>
</reference>
<keyword evidence="8" id="KW-0442">Lipid degradation</keyword>
<keyword evidence="5" id="KW-0162">Chylomicron</keyword>
<evidence type="ECO:0000256" key="9">
    <source>
        <dbReference type="ARBA" id="ARBA00023055"/>
    </source>
</evidence>
<evidence type="ECO:0000256" key="3">
    <source>
        <dbReference type="ARBA" id="ARBA00015570"/>
    </source>
</evidence>
<reference evidence="15" key="1">
    <citation type="submission" date="2024-01" db="EMBL/GenBank/DDBJ databases">
        <title>GRCr8: a new rat reference genome assembly contstructed from accurate long reads and long range scaffolding.</title>
        <authorList>
            <person name="Doris P.A."/>
            <person name="Kalbfleisch T."/>
            <person name="Li K."/>
            <person name="Howe K."/>
            <person name="Wood J."/>
        </authorList>
    </citation>
    <scope>NUCLEOTIDE SEQUENCE [LARGE SCALE GENOMIC DNA]</scope>
    <source>
        <strain evidence="15">Brown Norway</strain>
    </source>
</reference>
<comment type="similarity">
    <text evidence="2">Belongs to the apolipoprotein C3 family.</text>
</comment>
<dbReference type="InterPro" id="IPR008403">
    <property type="entry name" value="Apo-CIII"/>
</dbReference>
<accession>A0ABK0LZU0</accession>
<proteinExistence type="evidence at protein level"/>
<protein>
    <recommendedName>
        <fullName evidence="3">Apolipoprotein C-III</fullName>
    </recommendedName>
    <alternativeName>
        <fullName evidence="12">Apolipoprotein C3</fullName>
    </alternativeName>
</protein>
<dbReference type="InterPro" id="IPR038195">
    <property type="entry name" value="Apo_CIII_sf"/>
</dbReference>
<evidence type="ECO:0000313" key="15">
    <source>
        <dbReference type="Ensembl" id="ENSRNOP00000112014.1"/>
    </source>
</evidence>
<dbReference type="Ensembl" id="ENSRNOT00000144161.1">
    <property type="protein sequence ID" value="ENSRNOP00000112014.1"/>
    <property type="gene ID" value="ENSRNOG00000047503.4"/>
</dbReference>
<evidence type="ECO:0000256" key="1">
    <source>
        <dbReference type="ARBA" id="ARBA00004613"/>
    </source>
</evidence>
<comment type="subcellular location">
    <subcellularLocation>
        <location evidence="1">Secreted</location>
    </subcellularLocation>
</comment>
<gene>
    <name evidence="15" type="primary">Apoc3</name>
</gene>
<feature type="region of interest" description="Disordered" evidence="14">
    <location>
        <begin position="33"/>
        <end position="59"/>
    </location>
</feature>
<feature type="compositionally biased region" description="Pro residues" evidence="14">
    <location>
        <begin position="41"/>
        <end position="50"/>
    </location>
</feature>
<evidence type="ECO:0000256" key="13">
    <source>
        <dbReference type="ARBA" id="ARBA00045699"/>
    </source>
</evidence>
<sequence>MPLPWLFWPKYSQKLFLACTVANTAERMRQLRARPLSPSSIPRPHPSQPEDPPERRASAQVMTAAMLSTMLSEKEGADEGEGSLLLGSMQGYMEQASKTVQDALSSMQESDIAVVARGWMDNRFKSLKGYWSKFTDKFTGLWESGPEDQLTTPTLEP</sequence>
<evidence type="ECO:0000256" key="11">
    <source>
        <dbReference type="ARBA" id="ARBA00023313"/>
    </source>
</evidence>
<organism evidence="15 16">
    <name type="scientific">Rattus norvegicus</name>
    <name type="common">Rat</name>
    <dbReference type="NCBI Taxonomy" id="10116"/>
    <lineage>
        <taxon>Eukaryota</taxon>
        <taxon>Metazoa</taxon>
        <taxon>Chordata</taxon>
        <taxon>Craniata</taxon>
        <taxon>Vertebrata</taxon>
        <taxon>Euteleostomi</taxon>
        <taxon>Mammalia</taxon>
        <taxon>Eutheria</taxon>
        <taxon>Euarchontoglires</taxon>
        <taxon>Glires</taxon>
        <taxon>Rodentia</taxon>
        <taxon>Myomorpha</taxon>
        <taxon>Muroidea</taxon>
        <taxon>Muridae</taxon>
        <taxon>Murinae</taxon>
        <taxon>Rattus</taxon>
    </lineage>
</organism>
<evidence type="ECO:0000256" key="14">
    <source>
        <dbReference type="SAM" id="MobiDB-lite"/>
    </source>
</evidence>
<evidence type="ECO:0000256" key="6">
    <source>
        <dbReference type="ARBA" id="ARBA00022525"/>
    </source>
</evidence>
<evidence type="ECO:0007829" key="17">
    <source>
        <dbReference type="PeptideAtlas" id="A0ABK0LZU0"/>
    </source>
</evidence>
<keyword evidence="10" id="KW-0443">Lipid metabolism</keyword>